<evidence type="ECO:0000256" key="7">
    <source>
        <dbReference type="ARBA" id="ARBA00023008"/>
    </source>
</evidence>
<reference evidence="13 14" key="1">
    <citation type="journal article" date="2019" name="Int. J. Syst. Evol. Microbiol.">
        <title>The Global Catalogue of Microorganisms (GCM) 10K type strain sequencing project: providing services to taxonomists for standard genome sequencing and annotation.</title>
        <authorList>
            <consortium name="The Broad Institute Genomics Platform"/>
            <consortium name="The Broad Institute Genome Sequencing Center for Infectious Disease"/>
            <person name="Wu L."/>
            <person name="Ma J."/>
        </authorList>
    </citation>
    <scope>NUCLEOTIDE SEQUENCE [LARGE SCALE GENOMIC DNA]</scope>
    <source>
        <strain evidence="13 14">CGMCC 1.10387</strain>
    </source>
</reference>
<evidence type="ECO:0000256" key="5">
    <source>
        <dbReference type="ARBA" id="ARBA00022764"/>
    </source>
</evidence>
<evidence type="ECO:0000256" key="3">
    <source>
        <dbReference type="ARBA" id="ARBA00022448"/>
    </source>
</evidence>
<feature type="binding site" evidence="9">
    <location>
        <position position="104"/>
    </location>
    <ligand>
        <name>Cu cation</name>
        <dbReference type="ChEBI" id="CHEBI:23378"/>
    </ligand>
</feature>
<evidence type="ECO:0000256" key="4">
    <source>
        <dbReference type="ARBA" id="ARBA00022723"/>
    </source>
</evidence>
<dbReference type="PRINTS" id="PR00155">
    <property type="entry name" value="AMICYANIN"/>
</dbReference>
<protein>
    <submittedName>
        <fullName evidence="13">Halocyanin domain-containing protein</fullName>
    </submittedName>
</protein>
<dbReference type="InterPro" id="IPR002386">
    <property type="entry name" value="Amicyanin/Pseudoazurin"/>
</dbReference>
<evidence type="ECO:0000313" key="14">
    <source>
        <dbReference type="Proteomes" id="UP001597092"/>
    </source>
</evidence>
<dbReference type="GO" id="GO:0042597">
    <property type="term" value="C:periplasmic space"/>
    <property type="evidence" value="ECO:0007669"/>
    <property type="project" value="UniProtKB-SubCell"/>
</dbReference>
<keyword evidence="11" id="KW-0812">Transmembrane</keyword>
<dbReference type="GO" id="GO:0016020">
    <property type="term" value="C:membrane"/>
    <property type="evidence" value="ECO:0007669"/>
    <property type="project" value="UniProtKB-SubCell"/>
</dbReference>
<feature type="compositionally biased region" description="Gly residues" evidence="10">
    <location>
        <begin position="172"/>
        <end position="192"/>
    </location>
</feature>
<dbReference type="PANTHER" id="PTHR34192">
    <property type="entry name" value="PLASTOCYANIN MAJOR ISOFORM, CHLOROPLASTIC-RELATED"/>
    <property type="match status" value="1"/>
</dbReference>
<dbReference type="EMBL" id="JBHUDP010000002">
    <property type="protein sequence ID" value="MFD1685268.1"/>
    <property type="molecule type" value="Genomic_DNA"/>
</dbReference>
<name>A0ABD6DT80_9EURY</name>
<comment type="caution">
    <text evidence="13">The sequence shown here is derived from an EMBL/GenBank/DDBJ whole genome shotgun (WGS) entry which is preliminary data.</text>
</comment>
<organism evidence="13 14">
    <name type="scientific">Halobellus litoreus</name>
    <dbReference type="NCBI Taxonomy" id="755310"/>
    <lineage>
        <taxon>Archaea</taxon>
        <taxon>Methanobacteriati</taxon>
        <taxon>Methanobacteriota</taxon>
        <taxon>Stenosarchaea group</taxon>
        <taxon>Halobacteria</taxon>
        <taxon>Halobacteriales</taxon>
        <taxon>Haloferacaceae</taxon>
        <taxon>Halobellus</taxon>
    </lineage>
</organism>
<comment type="cofactor">
    <cofactor evidence="9">
        <name>Cu cation</name>
        <dbReference type="ChEBI" id="CHEBI:23378"/>
    </cofactor>
    <text evidence="9">Binds 1 copper ion per subunit.</text>
</comment>
<gene>
    <name evidence="13" type="ORF">ACFSAS_06525</name>
</gene>
<keyword evidence="3" id="KW-0813">Transport</keyword>
<feature type="binding site" evidence="9">
    <location>
        <position position="147"/>
    </location>
    <ligand>
        <name>Cu cation</name>
        <dbReference type="ChEBI" id="CHEBI:23378"/>
    </ligand>
</feature>
<dbReference type="SUPFAM" id="SSF49503">
    <property type="entry name" value="Cupredoxins"/>
    <property type="match status" value="1"/>
</dbReference>
<dbReference type="Pfam" id="PF00127">
    <property type="entry name" value="Copper-bind"/>
    <property type="match status" value="1"/>
</dbReference>
<dbReference type="InterPro" id="IPR000923">
    <property type="entry name" value="BlueCu_1"/>
</dbReference>
<evidence type="ECO:0000313" key="13">
    <source>
        <dbReference type="EMBL" id="MFD1685268.1"/>
    </source>
</evidence>
<evidence type="ECO:0000256" key="9">
    <source>
        <dbReference type="PIRSR" id="PIRSR602386-1"/>
    </source>
</evidence>
<evidence type="ECO:0000256" key="1">
    <source>
        <dbReference type="ARBA" id="ARBA00004370"/>
    </source>
</evidence>
<dbReference type="GO" id="GO:0046872">
    <property type="term" value="F:metal ion binding"/>
    <property type="evidence" value="ECO:0007669"/>
    <property type="project" value="UniProtKB-KW"/>
</dbReference>
<dbReference type="InterPro" id="IPR006311">
    <property type="entry name" value="TAT_signal"/>
</dbReference>
<evidence type="ECO:0000256" key="6">
    <source>
        <dbReference type="ARBA" id="ARBA00022982"/>
    </source>
</evidence>
<dbReference type="RefSeq" id="WP_390281906.1">
    <property type="nucleotide sequence ID" value="NZ_JANHAW010000001.1"/>
</dbReference>
<feature type="transmembrane region" description="Helical" evidence="11">
    <location>
        <begin position="204"/>
        <end position="224"/>
    </location>
</feature>
<dbReference type="PROSITE" id="PS51318">
    <property type="entry name" value="TAT"/>
    <property type="match status" value="1"/>
</dbReference>
<keyword evidence="8 11" id="KW-0472">Membrane</keyword>
<dbReference type="InterPro" id="IPR008972">
    <property type="entry name" value="Cupredoxin"/>
</dbReference>
<dbReference type="NCBIfam" id="TIGR03102">
    <property type="entry name" value="halo_cynanin"/>
    <property type="match status" value="1"/>
</dbReference>
<keyword evidence="4 9" id="KW-0479">Metal-binding</keyword>
<keyword evidence="5" id="KW-0574">Periplasm</keyword>
<feature type="domain" description="Blue (type 1) copper" evidence="12">
    <location>
        <begin position="72"/>
        <end position="153"/>
    </location>
</feature>
<dbReference type="AlphaFoldDB" id="A0ABD6DT80"/>
<dbReference type="InterPro" id="IPR017533">
    <property type="entry name" value="Halocyanin"/>
</dbReference>
<keyword evidence="14" id="KW-1185">Reference proteome</keyword>
<accession>A0ABD6DT80</accession>
<dbReference type="PANTHER" id="PTHR34192:SF10">
    <property type="entry name" value="PLASTOCYANIN MAJOR ISOFORM, CHLOROPLASTIC-RELATED"/>
    <property type="match status" value="1"/>
</dbReference>
<sequence length="237" mass="24203">MSEQPKRSTDRRAFLRRTAIGLGAAATSGLASGTATAQSEPDYGGWFDGVSNYEGTYDYTGQSEVTVAVGSEANGGYYGFGPAAIRVDPGTTVVWEWTGEGNSHNVVAEDGSFESELYSAPGETFEHTFESEGTYTYYCAPHQSLGMLGAVVVGGSGGLDSSQVEQPLLEASGGGDSGGGGSGGESGGGSEGSGTPISFENATFVTILALGLLSPVFFGVFLLLKQTDSAEPPAKAE</sequence>
<comment type="subcellular location">
    <subcellularLocation>
        <location evidence="1">Membrane</location>
    </subcellularLocation>
    <subcellularLocation>
        <location evidence="2">Periplasm</location>
    </subcellularLocation>
</comment>
<evidence type="ECO:0000256" key="11">
    <source>
        <dbReference type="SAM" id="Phobius"/>
    </source>
</evidence>
<evidence type="ECO:0000256" key="2">
    <source>
        <dbReference type="ARBA" id="ARBA00004418"/>
    </source>
</evidence>
<evidence type="ECO:0000259" key="12">
    <source>
        <dbReference type="Pfam" id="PF00127"/>
    </source>
</evidence>
<feature type="region of interest" description="Disordered" evidence="10">
    <location>
        <begin position="168"/>
        <end position="195"/>
    </location>
</feature>
<keyword evidence="6" id="KW-0249">Electron transport</keyword>
<feature type="binding site" evidence="9">
    <location>
        <position position="139"/>
    </location>
    <ligand>
        <name>Cu cation</name>
        <dbReference type="ChEBI" id="CHEBI:23378"/>
    </ligand>
</feature>
<dbReference type="InterPro" id="IPR028871">
    <property type="entry name" value="BlueCu_1_BS"/>
</dbReference>
<evidence type="ECO:0000256" key="8">
    <source>
        <dbReference type="ARBA" id="ARBA00023136"/>
    </source>
</evidence>
<dbReference type="Proteomes" id="UP001597092">
    <property type="component" value="Unassembled WGS sequence"/>
</dbReference>
<proteinExistence type="predicted"/>
<feature type="binding site" evidence="9">
    <location>
        <position position="142"/>
    </location>
    <ligand>
        <name>Cu cation</name>
        <dbReference type="ChEBI" id="CHEBI:23378"/>
    </ligand>
</feature>
<keyword evidence="7 9" id="KW-0186">Copper</keyword>
<keyword evidence="11" id="KW-1133">Transmembrane helix</keyword>
<evidence type="ECO:0000256" key="10">
    <source>
        <dbReference type="SAM" id="MobiDB-lite"/>
    </source>
</evidence>
<dbReference type="CDD" id="cd04220">
    <property type="entry name" value="Halocyanin"/>
    <property type="match status" value="1"/>
</dbReference>
<dbReference type="PROSITE" id="PS00196">
    <property type="entry name" value="COPPER_BLUE"/>
    <property type="match status" value="1"/>
</dbReference>
<dbReference type="Gene3D" id="2.60.40.420">
    <property type="entry name" value="Cupredoxins - blue copper proteins"/>
    <property type="match status" value="1"/>
</dbReference>